<dbReference type="Pfam" id="PF04149">
    <property type="entry name" value="DUF397"/>
    <property type="match status" value="1"/>
</dbReference>
<organism evidence="3 4">
    <name type="scientific">Lentzea guizhouensis</name>
    <dbReference type="NCBI Taxonomy" id="1586287"/>
    <lineage>
        <taxon>Bacteria</taxon>
        <taxon>Bacillati</taxon>
        <taxon>Actinomycetota</taxon>
        <taxon>Actinomycetes</taxon>
        <taxon>Pseudonocardiales</taxon>
        <taxon>Pseudonocardiaceae</taxon>
        <taxon>Lentzea</taxon>
    </lineage>
</organism>
<dbReference type="AlphaFoldDB" id="A0A1B2HKN6"/>
<dbReference type="RefSeq" id="WP_065916605.1">
    <property type="nucleotide sequence ID" value="NZ_CP016793.1"/>
</dbReference>
<dbReference type="KEGG" id="led:BBK82_21445"/>
<feature type="region of interest" description="Disordered" evidence="1">
    <location>
        <begin position="19"/>
        <end position="38"/>
    </location>
</feature>
<name>A0A1B2HKN6_9PSEU</name>
<reference evidence="3 4" key="1">
    <citation type="submission" date="2016-07" db="EMBL/GenBank/DDBJ databases">
        <title>Complete genome sequence of the Lentzea guizhouensis DHS C013.</title>
        <authorList>
            <person name="Cao C."/>
        </authorList>
    </citation>
    <scope>NUCLEOTIDE SEQUENCE [LARGE SCALE GENOMIC DNA]</scope>
    <source>
        <strain evidence="3 4">DHS C013</strain>
    </source>
</reference>
<evidence type="ECO:0000313" key="3">
    <source>
        <dbReference type="EMBL" id="ANZ38250.1"/>
    </source>
</evidence>
<evidence type="ECO:0000256" key="1">
    <source>
        <dbReference type="SAM" id="MobiDB-lite"/>
    </source>
</evidence>
<keyword evidence="4" id="KW-1185">Reference proteome</keyword>
<feature type="domain" description="DUF397" evidence="2">
    <location>
        <begin position="33"/>
        <end position="79"/>
    </location>
</feature>
<dbReference type="InterPro" id="IPR007278">
    <property type="entry name" value="DUF397"/>
</dbReference>
<dbReference type="EMBL" id="CP016793">
    <property type="protein sequence ID" value="ANZ38250.1"/>
    <property type="molecule type" value="Genomic_DNA"/>
</dbReference>
<sequence>MTDSAPIFDNKAHVRGNLDLSGAVWQRPPGPPSEGGDAEIAEVRHTDGATYIAMRNSQRPESVLVFTMSEWDAFLAGVRDGEFNLPEDQAR</sequence>
<gene>
    <name evidence="3" type="ORF">BBK82_21445</name>
</gene>
<dbReference type="STRING" id="1586287.BBK82_21445"/>
<protein>
    <submittedName>
        <fullName evidence="3">DUF397 domain-containing protein</fullName>
    </submittedName>
</protein>
<evidence type="ECO:0000313" key="4">
    <source>
        <dbReference type="Proteomes" id="UP000093053"/>
    </source>
</evidence>
<accession>A0A1B2HKN6</accession>
<dbReference type="OrthoDB" id="4299240at2"/>
<evidence type="ECO:0000259" key="2">
    <source>
        <dbReference type="Pfam" id="PF04149"/>
    </source>
</evidence>
<dbReference type="Proteomes" id="UP000093053">
    <property type="component" value="Chromosome"/>
</dbReference>
<proteinExistence type="predicted"/>